<dbReference type="Proteomes" id="UP000827092">
    <property type="component" value="Unassembled WGS sequence"/>
</dbReference>
<dbReference type="Gene3D" id="2.60.40.10">
    <property type="entry name" value="Immunoglobulins"/>
    <property type="match status" value="1"/>
</dbReference>
<gene>
    <name evidence="2" type="ORF">JTE90_013021</name>
</gene>
<dbReference type="AlphaFoldDB" id="A0AAV6UDF7"/>
<keyword evidence="1" id="KW-0472">Membrane</keyword>
<comment type="caution">
    <text evidence="2">The sequence shown here is derived from an EMBL/GenBank/DDBJ whole genome shotgun (WGS) entry which is preliminary data.</text>
</comment>
<dbReference type="EMBL" id="JAFNEN010000525">
    <property type="protein sequence ID" value="KAG8181246.1"/>
    <property type="molecule type" value="Genomic_DNA"/>
</dbReference>
<sequence length="188" mass="21871">MIRGRHYCSRLHEAGHYRKSRTSRTRPTRTWSGFGRTWSPYFELGQLREEYTGSYFCKIDYQWSATVLNRVNLVVVGNKPLSQTTHLKNETYSDRVLFYVGGCGRPYLELWQLREEDTGSYICRIDYKWSATVLNRVNLVVVGEYLVKFSSISLVVVVVLSMDRLRVLTSKIFVVNEEVVPQNSTNPL</sequence>
<organism evidence="2 3">
    <name type="scientific">Oedothorax gibbosus</name>
    <dbReference type="NCBI Taxonomy" id="931172"/>
    <lineage>
        <taxon>Eukaryota</taxon>
        <taxon>Metazoa</taxon>
        <taxon>Ecdysozoa</taxon>
        <taxon>Arthropoda</taxon>
        <taxon>Chelicerata</taxon>
        <taxon>Arachnida</taxon>
        <taxon>Araneae</taxon>
        <taxon>Araneomorphae</taxon>
        <taxon>Entelegynae</taxon>
        <taxon>Araneoidea</taxon>
        <taxon>Linyphiidae</taxon>
        <taxon>Erigoninae</taxon>
        <taxon>Oedothorax</taxon>
    </lineage>
</organism>
<name>A0AAV6UDF7_9ARAC</name>
<keyword evidence="1" id="KW-0812">Transmembrane</keyword>
<proteinExistence type="predicted"/>
<dbReference type="InterPro" id="IPR036179">
    <property type="entry name" value="Ig-like_dom_sf"/>
</dbReference>
<reference evidence="2 3" key="1">
    <citation type="journal article" date="2022" name="Nat. Ecol. Evol.">
        <title>A masculinizing supergene underlies an exaggerated male reproductive morph in a spider.</title>
        <authorList>
            <person name="Hendrickx F."/>
            <person name="De Corte Z."/>
            <person name="Sonet G."/>
            <person name="Van Belleghem S.M."/>
            <person name="Kostlbacher S."/>
            <person name="Vangestel C."/>
        </authorList>
    </citation>
    <scope>NUCLEOTIDE SEQUENCE [LARGE SCALE GENOMIC DNA]</scope>
    <source>
        <strain evidence="2">W744_W776</strain>
    </source>
</reference>
<keyword evidence="3" id="KW-1185">Reference proteome</keyword>
<evidence type="ECO:0000256" key="1">
    <source>
        <dbReference type="SAM" id="Phobius"/>
    </source>
</evidence>
<accession>A0AAV6UDF7</accession>
<evidence type="ECO:0000313" key="2">
    <source>
        <dbReference type="EMBL" id="KAG8181246.1"/>
    </source>
</evidence>
<dbReference type="SUPFAM" id="SSF48726">
    <property type="entry name" value="Immunoglobulin"/>
    <property type="match status" value="1"/>
</dbReference>
<evidence type="ECO:0000313" key="3">
    <source>
        <dbReference type="Proteomes" id="UP000827092"/>
    </source>
</evidence>
<keyword evidence="1" id="KW-1133">Transmembrane helix</keyword>
<evidence type="ECO:0008006" key="4">
    <source>
        <dbReference type="Google" id="ProtNLM"/>
    </source>
</evidence>
<protein>
    <recommendedName>
        <fullName evidence="4">Ig-like domain-containing protein</fullName>
    </recommendedName>
</protein>
<feature type="transmembrane region" description="Helical" evidence="1">
    <location>
        <begin position="145"/>
        <end position="162"/>
    </location>
</feature>
<dbReference type="InterPro" id="IPR013783">
    <property type="entry name" value="Ig-like_fold"/>
</dbReference>